<gene>
    <name evidence="2" type="ORF">ISU02_02825</name>
</gene>
<organism evidence="2 3">
    <name type="scientific">Fusibacter ferrireducens</name>
    <dbReference type="NCBI Taxonomy" id="2785058"/>
    <lineage>
        <taxon>Bacteria</taxon>
        <taxon>Bacillati</taxon>
        <taxon>Bacillota</taxon>
        <taxon>Clostridia</taxon>
        <taxon>Eubacteriales</taxon>
        <taxon>Eubacteriales Family XII. Incertae Sedis</taxon>
        <taxon>Fusibacter</taxon>
    </lineage>
</organism>
<reference evidence="2 3" key="1">
    <citation type="submission" date="2020-11" db="EMBL/GenBank/DDBJ databases">
        <title>Fusibacter basophilias sp. nov.</title>
        <authorList>
            <person name="Qiu D."/>
        </authorList>
    </citation>
    <scope>NUCLEOTIDE SEQUENCE [LARGE SCALE GENOMIC DNA]</scope>
    <source>
        <strain evidence="2 3">Q10-2</strain>
    </source>
</reference>
<dbReference type="Pfam" id="PF19266">
    <property type="entry name" value="CIS_tube"/>
    <property type="match status" value="1"/>
</dbReference>
<keyword evidence="3" id="KW-1185">Reference proteome</keyword>
<comment type="caution">
    <text evidence="2">The sequence shown here is derived from an EMBL/GenBank/DDBJ whole genome shotgun (WGS) entry which is preliminary data.</text>
</comment>
<accession>A0ABR9ZNY8</accession>
<dbReference type="RefSeq" id="WP_194700256.1">
    <property type="nucleotide sequence ID" value="NZ_JADKNH010000001.1"/>
</dbReference>
<sequence>MALKKAKISIMGEKIKEDFDCLFNPSEYKITNEKTYSWASPIGVDQPVKQYKGSTVPILDIELFFDTYMTPDAEDKKEDVRKYTDKLLKAMSVDAGLHEPPEVRIVWGSLDFKGVISKAVTTFTMFLESGKPVRAKVSLTLKATETMEEQLKKTPLESPDRTKHRRINQNESLWMLASQEYKDPRLWKIIAKENKIANPRLLKSGQIMKIPSID</sequence>
<evidence type="ECO:0000313" key="2">
    <source>
        <dbReference type="EMBL" id="MBF4692031.1"/>
    </source>
</evidence>
<protein>
    <submittedName>
        <fullName evidence="2">Peptidoglycan-binding protein</fullName>
    </submittedName>
</protein>
<dbReference type="InterPro" id="IPR045361">
    <property type="entry name" value="CIS_tube_prot_N"/>
</dbReference>
<dbReference type="InterPro" id="IPR036779">
    <property type="entry name" value="LysM_dom_sf"/>
</dbReference>
<dbReference type="EMBL" id="JADKNH010000001">
    <property type="protein sequence ID" value="MBF4692031.1"/>
    <property type="molecule type" value="Genomic_DNA"/>
</dbReference>
<evidence type="ECO:0000313" key="3">
    <source>
        <dbReference type="Proteomes" id="UP000614200"/>
    </source>
</evidence>
<evidence type="ECO:0000259" key="1">
    <source>
        <dbReference type="Pfam" id="PF19266"/>
    </source>
</evidence>
<name>A0ABR9ZNY8_9FIRM</name>
<feature type="domain" description="Contractile injection system tube protein N-terminal" evidence="1">
    <location>
        <begin position="9"/>
        <end position="151"/>
    </location>
</feature>
<dbReference type="Proteomes" id="UP000614200">
    <property type="component" value="Unassembled WGS sequence"/>
</dbReference>
<dbReference type="Gene3D" id="3.10.350.10">
    <property type="entry name" value="LysM domain"/>
    <property type="match status" value="1"/>
</dbReference>
<proteinExistence type="predicted"/>